<dbReference type="EMBL" id="JBHGPK010000061">
    <property type="protein sequence ID" value="MFC2255022.1"/>
    <property type="molecule type" value="Genomic_DNA"/>
</dbReference>
<evidence type="ECO:0000313" key="2">
    <source>
        <dbReference type="Proteomes" id="UP001595190"/>
    </source>
</evidence>
<organism evidence="1 2">
    <name type="scientific">Labrys neptuniae</name>
    <dbReference type="NCBI Taxonomy" id="376174"/>
    <lineage>
        <taxon>Bacteria</taxon>
        <taxon>Pseudomonadati</taxon>
        <taxon>Pseudomonadota</taxon>
        <taxon>Alphaproteobacteria</taxon>
        <taxon>Hyphomicrobiales</taxon>
        <taxon>Xanthobacteraceae</taxon>
        <taxon>Labrys</taxon>
    </lineage>
</organism>
<accession>A0ABV6ZSD0</accession>
<dbReference type="RefSeq" id="WP_394315600.1">
    <property type="nucleotide sequence ID" value="NZ_JBHGPK010000061.1"/>
</dbReference>
<sequence>FSITSRNLTESQPTETAQLFSGWALIDGFAAFSNDSPDMNSRDFIYWYNDGMVEFLMEMDRQKVSLRNFHKQESDGQKRDGSYRDLPIRLSCLFARNECLLSLCTP</sequence>
<reference evidence="1 2" key="1">
    <citation type="submission" date="2024-09" db="EMBL/GenBank/DDBJ databases">
        <title>Description of Labrys sedimenti sp. nov., isolated from a diclofenac-degrading enrichment culture, and genome-based reclassification of Labrys portucalensis as a later heterotypic synonym of Labrys neptuniae.</title>
        <authorList>
            <person name="Tancsics A."/>
            <person name="Csepanyi A."/>
        </authorList>
    </citation>
    <scope>NUCLEOTIDE SEQUENCE [LARGE SCALE GENOMIC DNA]</scope>
    <source>
        <strain evidence="1 2">LMG 23412</strain>
    </source>
</reference>
<dbReference type="Proteomes" id="UP001595190">
    <property type="component" value="Unassembled WGS sequence"/>
</dbReference>
<feature type="non-terminal residue" evidence="1">
    <location>
        <position position="1"/>
    </location>
</feature>
<protein>
    <submittedName>
        <fullName evidence="1">Uncharacterized protein</fullName>
    </submittedName>
</protein>
<gene>
    <name evidence="1" type="ORF">ACETRX_36005</name>
</gene>
<proteinExistence type="predicted"/>
<name>A0ABV6ZSD0_9HYPH</name>
<evidence type="ECO:0000313" key="1">
    <source>
        <dbReference type="EMBL" id="MFC2255022.1"/>
    </source>
</evidence>
<comment type="caution">
    <text evidence="1">The sequence shown here is derived from an EMBL/GenBank/DDBJ whole genome shotgun (WGS) entry which is preliminary data.</text>
</comment>